<feature type="compositionally biased region" description="Basic and acidic residues" evidence="1">
    <location>
        <begin position="9"/>
        <end position="45"/>
    </location>
</feature>
<name>A0A6J7UT50_9ZZZZ</name>
<feature type="compositionally biased region" description="Polar residues" evidence="1">
    <location>
        <begin position="334"/>
        <end position="345"/>
    </location>
</feature>
<protein>
    <submittedName>
        <fullName evidence="2">Unannotated protein</fullName>
    </submittedName>
</protein>
<gene>
    <name evidence="2" type="ORF">UFOPK4306_02361</name>
</gene>
<feature type="region of interest" description="Disordered" evidence="1">
    <location>
        <begin position="1"/>
        <end position="45"/>
    </location>
</feature>
<reference evidence="2" key="1">
    <citation type="submission" date="2020-05" db="EMBL/GenBank/DDBJ databases">
        <authorList>
            <person name="Chiriac C."/>
            <person name="Salcher M."/>
            <person name="Ghai R."/>
            <person name="Kavagutti S V."/>
        </authorList>
    </citation>
    <scope>NUCLEOTIDE SEQUENCE</scope>
</reference>
<feature type="region of interest" description="Disordered" evidence="1">
    <location>
        <begin position="249"/>
        <end position="277"/>
    </location>
</feature>
<feature type="region of interest" description="Disordered" evidence="1">
    <location>
        <begin position="147"/>
        <end position="186"/>
    </location>
</feature>
<organism evidence="2">
    <name type="scientific">freshwater metagenome</name>
    <dbReference type="NCBI Taxonomy" id="449393"/>
    <lineage>
        <taxon>unclassified sequences</taxon>
        <taxon>metagenomes</taxon>
        <taxon>ecological metagenomes</taxon>
    </lineage>
</organism>
<feature type="region of interest" description="Disordered" evidence="1">
    <location>
        <begin position="58"/>
        <end position="84"/>
    </location>
</feature>
<dbReference type="EMBL" id="CAFBQP010000137">
    <property type="protein sequence ID" value="CAB5068322.1"/>
    <property type="molecule type" value="Genomic_DNA"/>
</dbReference>
<evidence type="ECO:0000313" key="2">
    <source>
        <dbReference type="EMBL" id="CAB5068322.1"/>
    </source>
</evidence>
<evidence type="ECO:0000256" key="1">
    <source>
        <dbReference type="SAM" id="MobiDB-lite"/>
    </source>
</evidence>
<proteinExistence type="predicted"/>
<dbReference type="AlphaFoldDB" id="A0A6J7UT50"/>
<sequence length="345" mass="37493">MLAGSDEPDERRGRLTAARPHDEQRDTRVLERGPKPERVPRQLRPRRIDCLEPVETVDLAPRSRRQPDRIRPVGAGDGYADAIRPRGDQCEACCSHEPERALRPAEQSRQVISGVVLDQPVEVRDHRTVPEHGLHTENIAAHGAVPEHAGASRIRSDHPPDGGASAGTEVNAELPTRSEQGSLERGERYTGFDSCLACRGVDVPDPVEALHRDEYPACGFRPRYPTPHQAGIPALRDERHAVVATDVNHGPNLAGVPRSHHNATRADEPTGPVGLEPGSALRIRQYMGAPDRSREFGLEGSLLHACPRSRSRQAPMSKHAPTTVTTAPKRVSSGLPSTMAGTAST</sequence>
<feature type="region of interest" description="Disordered" evidence="1">
    <location>
        <begin position="307"/>
        <end position="345"/>
    </location>
</feature>
<accession>A0A6J7UT50</accession>